<feature type="transmembrane region" description="Helical" evidence="1">
    <location>
        <begin position="14"/>
        <end position="33"/>
    </location>
</feature>
<keyword evidence="1" id="KW-1133">Transmembrane helix</keyword>
<evidence type="ECO:0000256" key="1">
    <source>
        <dbReference type="SAM" id="Phobius"/>
    </source>
</evidence>
<dbReference type="AlphaFoldDB" id="A0A9W9AZY6"/>
<dbReference type="Proteomes" id="UP001150238">
    <property type="component" value="Unassembled WGS sequence"/>
</dbReference>
<keyword evidence="1" id="KW-0472">Membrane</keyword>
<proteinExistence type="predicted"/>
<evidence type="ECO:0000313" key="3">
    <source>
        <dbReference type="Proteomes" id="UP001150238"/>
    </source>
</evidence>
<gene>
    <name evidence="2" type="ORF">C8J55DRAFT_162060</name>
</gene>
<reference evidence="2" key="2">
    <citation type="journal article" date="2023" name="Proc. Natl. Acad. Sci. U.S.A.">
        <title>A global phylogenomic analysis of the shiitake genus Lentinula.</title>
        <authorList>
            <person name="Sierra-Patev S."/>
            <person name="Min B."/>
            <person name="Naranjo-Ortiz M."/>
            <person name="Looney B."/>
            <person name="Konkel Z."/>
            <person name="Slot J.C."/>
            <person name="Sakamoto Y."/>
            <person name="Steenwyk J.L."/>
            <person name="Rokas A."/>
            <person name="Carro J."/>
            <person name="Camarero S."/>
            <person name="Ferreira P."/>
            <person name="Molpeceres G."/>
            <person name="Ruiz-Duenas F.J."/>
            <person name="Serrano A."/>
            <person name="Henrissat B."/>
            <person name="Drula E."/>
            <person name="Hughes K.W."/>
            <person name="Mata J.L."/>
            <person name="Ishikawa N.K."/>
            <person name="Vargas-Isla R."/>
            <person name="Ushijima S."/>
            <person name="Smith C.A."/>
            <person name="Donoghue J."/>
            <person name="Ahrendt S."/>
            <person name="Andreopoulos W."/>
            <person name="He G."/>
            <person name="LaButti K."/>
            <person name="Lipzen A."/>
            <person name="Ng V."/>
            <person name="Riley R."/>
            <person name="Sandor L."/>
            <person name="Barry K."/>
            <person name="Martinez A.T."/>
            <person name="Xiao Y."/>
            <person name="Gibbons J.G."/>
            <person name="Terashima K."/>
            <person name="Grigoriev I.V."/>
            <person name="Hibbett D."/>
        </authorList>
    </citation>
    <scope>NUCLEOTIDE SEQUENCE</scope>
    <source>
        <strain evidence="2">Sp2 HRB7682 ss15</strain>
    </source>
</reference>
<name>A0A9W9AZY6_9AGAR</name>
<dbReference type="EMBL" id="JANVFS010000003">
    <property type="protein sequence ID" value="KAJ4493573.1"/>
    <property type="molecule type" value="Genomic_DNA"/>
</dbReference>
<organism evidence="2 3">
    <name type="scientific">Lentinula lateritia</name>
    <dbReference type="NCBI Taxonomy" id="40482"/>
    <lineage>
        <taxon>Eukaryota</taxon>
        <taxon>Fungi</taxon>
        <taxon>Dikarya</taxon>
        <taxon>Basidiomycota</taxon>
        <taxon>Agaricomycotina</taxon>
        <taxon>Agaricomycetes</taxon>
        <taxon>Agaricomycetidae</taxon>
        <taxon>Agaricales</taxon>
        <taxon>Marasmiineae</taxon>
        <taxon>Omphalotaceae</taxon>
        <taxon>Lentinula</taxon>
    </lineage>
</organism>
<evidence type="ECO:0000313" key="2">
    <source>
        <dbReference type="EMBL" id="KAJ4493573.1"/>
    </source>
</evidence>
<reference evidence="2" key="1">
    <citation type="submission" date="2022-08" db="EMBL/GenBank/DDBJ databases">
        <authorList>
            <consortium name="DOE Joint Genome Institute"/>
            <person name="Min B."/>
            <person name="Riley R."/>
            <person name="Sierra-Patev S."/>
            <person name="Naranjo-Ortiz M."/>
            <person name="Looney B."/>
            <person name="Konkel Z."/>
            <person name="Slot J.C."/>
            <person name="Sakamoto Y."/>
            <person name="Steenwyk J.L."/>
            <person name="Rokas A."/>
            <person name="Carro J."/>
            <person name="Camarero S."/>
            <person name="Ferreira P."/>
            <person name="Molpeceres G."/>
            <person name="Ruiz-Duenas F.J."/>
            <person name="Serrano A."/>
            <person name="Henrissat B."/>
            <person name="Drula E."/>
            <person name="Hughes K.W."/>
            <person name="Mata J.L."/>
            <person name="Ishikawa N.K."/>
            <person name="Vargas-Isla R."/>
            <person name="Ushijima S."/>
            <person name="Smith C.A."/>
            <person name="Ahrendt S."/>
            <person name="Andreopoulos W."/>
            <person name="He G."/>
            <person name="Labutti K."/>
            <person name="Lipzen A."/>
            <person name="Ng V."/>
            <person name="Sandor L."/>
            <person name="Barry K."/>
            <person name="Martinez A.T."/>
            <person name="Xiao Y."/>
            <person name="Gibbons J.G."/>
            <person name="Terashima K."/>
            <person name="Hibbett D.S."/>
            <person name="Grigoriev I.V."/>
        </authorList>
    </citation>
    <scope>NUCLEOTIDE SEQUENCE</scope>
    <source>
        <strain evidence="2">Sp2 HRB7682 ss15</strain>
    </source>
</reference>
<comment type="caution">
    <text evidence="2">The sequence shown here is derived from an EMBL/GenBank/DDBJ whole genome shotgun (WGS) entry which is preliminary data.</text>
</comment>
<protein>
    <submittedName>
        <fullName evidence="2">Uncharacterized protein</fullName>
    </submittedName>
</protein>
<accession>A0A9W9AZY6</accession>
<sequence>MMGASDSVYIPKSIFTWVYVYLYAAVFAIVLSGNMSFSHFEPADIPHWIIGLGTIILHNPYLISHKDLTPL</sequence>
<keyword evidence="1" id="KW-0812">Transmembrane</keyword>
<feature type="transmembrane region" description="Helical" evidence="1">
    <location>
        <begin position="45"/>
        <end position="63"/>
    </location>
</feature>